<evidence type="ECO:0000256" key="2">
    <source>
        <dbReference type="ARBA" id="ARBA00022980"/>
    </source>
</evidence>
<feature type="domain" description="Large ribosomal subunit protein uL15/eL18" evidence="5">
    <location>
        <begin position="77"/>
        <end position="137"/>
    </location>
</feature>
<evidence type="ECO:0000256" key="3">
    <source>
        <dbReference type="ARBA" id="ARBA00023274"/>
    </source>
</evidence>
<dbReference type="Bgee" id="ENSSSCG00000031482">
    <property type="expression patterns" value="Expressed in longissimus muscle and 1 other cell type or tissue"/>
</dbReference>
<dbReference type="InterPro" id="IPR021131">
    <property type="entry name" value="Ribosomal_uL15/eL18"/>
</dbReference>
<dbReference type="GO" id="GO:0003735">
    <property type="term" value="F:structural constituent of ribosome"/>
    <property type="evidence" value="ECO:0007669"/>
    <property type="project" value="InterPro"/>
</dbReference>
<dbReference type="GeneTree" id="ENSGT00390000012976"/>
<dbReference type="Proteomes" id="UP000008227">
    <property type="component" value="Chromosome 1"/>
</dbReference>
<comment type="subunit">
    <text evidence="1">Component of the large ribosomal subunit.</text>
</comment>
<reference evidence="7" key="1">
    <citation type="submission" date="2009-11" db="EMBL/GenBank/DDBJ databases">
        <authorList>
            <consortium name="Porcine genome sequencing project"/>
        </authorList>
    </citation>
    <scope>NUCLEOTIDE SEQUENCE [LARGE SCALE GENOMIC DNA]</scope>
    <source>
        <strain evidence="7">Duroc</strain>
    </source>
</reference>
<reference evidence="6" key="4">
    <citation type="submission" date="2025-09" db="UniProtKB">
        <authorList>
            <consortium name="Ensembl"/>
        </authorList>
    </citation>
    <scope>IDENTIFICATION</scope>
</reference>
<keyword evidence="3" id="KW-0687">Ribonucleoprotein</keyword>
<evidence type="ECO:0000313" key="6">
    <source>
        <dbReference type="Ensembl" id="ENSSSCP00000039782.2"/>
    </source>
</evidence>
<dbReference type="Gene3D" id="3.100.10.10">
    <property type="match status" value="1"/>
</dbReference>
<dbReference type="AlphaFoldDB" id="A0A287A730"/>
<feature type="region of interest" description="Disordered" evidence="4">
    <location>
        <begin position="41"/>
        <end position="71"/>
    </location>
</feature>
<dbReference type="GO" id="GO:0005840">
    <property type="term" value="C:ribosome"/>
    <property type="evidence" value="ECO:0007669"/>
    <property type="project" value="UniProtKB-KW"/>
</dbReference>
<proteinExistence type="predicted"/>
<dbReference type="InterPro" id="IPR000039">
    <property type="entry name" value="Ribosomal_eL18"/>
</dbReference>
<evidence type="ECO:0000256" key="4">
    <source>
        <dbReference type="SAM" id="MobiDB-lite"/>
    </source>
</evidence>
<dbReference type="PANTHER" id="PTHR10934:SF2">
    <property type="entry name" value="LARGE RIBOSOMAL SUBUNIT PROTEIN EL18"/>
    <property type="match status" value="1"/>
</dbReference>
<reference evidence="6" key="2">
    <citation type="journal article" date="2020" name="Gigascience">
        <title>An improved pig reference genome sequence to enable pig genetics and genomics research.</title>
        <authorList>
            <person name="Warr A."/>
            <person name="Affara N."/>
            <person name="Aken B."/>
            <person name="Beiki H."/>
            <person name="Bickhart D.M."/>
            <person name="Billis K."/>
            <person name="Chow W."/>
            <person name="Eory L."/>
            <person name="Finlayson H.A."/>
            <person name="Flicek P."/>
            <person name="Giron C.G."/>
            <person name="Griffin D.K."/>
            <person name="Hall R."/>
            <person name="Hannum G."/>
            <person name="Hourlier T."/>
            <person name="Howe K."/>
            <person name="Hume D.A."/>
            <person name="Izuogu O."/>
            <person name="Kim K."/>
            <person name="Koren S."/>
            <person name="Liu H."/>
            <person name="Manchanda N."/>
            <person name="Martin F.J."/>
            <person name="Nonneman D.J."/>
            <person name="O'Connor R.E."/>
            <person name="Phillippy A.M."/>
            <person name="Rohrer G.A."/>
            <person name="Rosen B.D."/>
            <person name="Rund L.A."/>
            <person name="Sargent C.A."/>
            <person name="Schook L.B."/>
            <person name="Schroeder S.G."/>
            <person name="Schwartz A.S."/>
            <person name="Skinner B.M."/>
            <person name="Talbot R."/>
            <person name="Tseng E."/>
            <person name="Tuggle C.K."/>
            <person name="Watson M."/>
            <person name="Smith T.P.L."/>
            <person name="Archibald A.L."/>
        </authorList>
    </citation>
    <scope>NUCLEOTIDE SEQUENCE [LARGE SCALE GENOMIC DNA]</scope>
    <source>
        <strain evidence="6">Duroc</strain>
    </source>
</reference>
<feature type="compositionally biased region" description="Basic and acidic residues" evidence="4">
    <location>
        <begin position="1"/>
        <end position="16"/>
    </location>
</feature>
<evidence type="ECO:0000256" key="1">
    <source>
        <dbReference type="ARBA" id="ARBA00011133"/>
    </source>
</evidence>
<dbReference type="GO" id="GO:0006412">
    <property type="term" value="P:translation"/>
    <property type="evidence" value="ECO:0007669"/>
    <property type="project" value="InterPro"/>
</dbReference>
<dbReference type="InParanoid" id="A0A287A730"/>
<evidence type="ECO:0000313" key="7">
    <source>
        <dbReference type="Proteomes" id="UP000008227"/>
    </source>
</evidence>
<dbReference type="Pfam" id="PF17135">
    <property type="entry name" value="Ribosomal_L18"/>
    <property type="match status" value="1"/>
</dbReference>
<feature type="region of interest" description="Disordered" evidence="4">
    <location>
        <begin position="1"/>
        <end position="28"/>
    </location>
</feature>
<organism evidence="6 7">
    <name type="scientific">Sus scrofa</name>
    <name type="common">Pig</name>
    <dbReference type="NCBI Taxonomy" id="9823"/>
    <lineage>
        <taxon>Eukaryota</taxon>
        <taxon>Metazoa</taxon>
        <taxon>Chordata</taxon>
        <taxon>Craniata</taxon>
        <taxon>Vertebrata</taxon>
        <taxon>Euteleostomi</taxon>
        <taxon>Mammalia</taxon>
        <taxon>Eutheria</taxon>
        <taxon>Laurasiatheria</taxon>
        <taxon>Artiodactyla</taxon>
        <taxon>Suina</taxon>
        <taxon>Suidae</taxon>
        <taxon>Sus</taxon>
    </lineage>
</organism>
<dbReference type="SMR" id="A0A287A730"/>
<protein>
    <recommendedName>
        <fullName evidence="5">Large ribosomal subunit protein uL15/eL18 domain-containing protein</fullName>
    </recommendedName>
</protein>
<keyword evidence="2" id="KW-0689">Ribosomal protein</keyword>
<evidence type="ECO:0000259" key="5">
    <source>
        <dbReference type="Pfam" id="PF17135"/>
    </source>
</evidence>
<dbReference type="STRING" id="9823.ENSSSCP00000039782"/>
<name>A0A287A730_PIG</name>
<reference evidence="6" key="3">
    <citation type="submission" date="2025-08" db="UniProtKB">
        <authorList>
            <consortium name="Ensembl"/>
        </authorList>
    </citation>
    <scope>IDENTIFICATION</scope>
</reference>
<accession>A0A287A730</accession>
<keyword evidence="7" id="KW-1185">Reference proteome</keyword>
<dbReference type="GlyGen" id="A0A287A730">
    <property type="glycosylation" value="1 site"/>
</dbReference>
<dbReference type="GO" id="GO:1990904">
    <property type="term" value="C:ribonucleoprotein complex"/>
    <property type="evidence" value="ECO:0007669"/>
    <property type="project" value="UniProtKB-KW"/>
</dbReference>
<sequence>MGVDNHHAKDQKERFIPRNPRARTSTRGCWSSCTGFWPDEPTPPRSSCAEEAVPPRSSCGEEATNRPPLSLSQIWPLDSPKGCGTLLLSGPPKGHEVCRRFSKAPGTLHGHTKPCVRAKGRKFECARGQCASRSYKN</sequence>
<dbReference type="PANTHER" id="PTHR10934">
    <property type="entry name" value="60S RIBOSOMAL PROTEIN L18"/>
    <property type="match status" value="1"/>
</dbReference>
<dbReference type="Ensembl" id="ENSSSCT00000052494.2">
    <property type="protein sequence ID" value="ENSSSCP00000039782.2"/>
    <property type="gene ID" value="ENSSSCG00000031482.2"/>
</dbReference>